<name>A0A5J4T6A9_9EUKA</name>
<dbReference type="InterPro" id="IPR011989">
    <property type="entry name" value="ARM-like"/>
</dbReference>
<evidence type="ECO:0000313" key="2">
    <source>
        <dbReference type="Proteomes" id="UP000324800"/>
    </source>
</evidence>
<dbReference type="OrthoDB" id="5574975at2759"/>
<dbReference type="Gene3D" id="1.25.10.10">
    <property type="entry name" value="Leucine-rich Repeat Variant"/>
    <property type="match status" value="1"/>
</dbReference>
<organism evidence="1 2">
    <name type="scientific">Streblomastix strix</name>
    <dbReference type="NCBI Taxonomy" id="222440"/>
    <lineage>
        <taxon>Eukaryota</taxon>
        <taxon>Metamonada</taxon>
        <taxon>Preaxostyla</taxon>
        <taxon>Oxymonadida</taxon>
        <taxon>Streblomastigidae</taxon>
        <taxon>Streblomastix</taxon>
    </lineage>
</organism>
<dbReference type="Pfam" id="PF12755">
    <property type="entry name" value="Vac14_Fab1_bd"/>
    <property type="match status" value="1"/>
</dbReference>
<sequence>VRALAQERKKDEIRQLINTLRVGFVLSTQANSRKGGLCGMSAVAVALGPDSNLFMMELFPPQIDALRDMDPRVRFYACESLFNTIKAAQETSMIFFSQLFPAFVKLSADTDEMVRSACDMVTKALKEIVVAYPQCLDALNFIPSLVKEFQTFDPSARQYILEWLCLLISIPHAFSLLPHLAMFLPHLLSILADPNIGLQKKAEQILFVFLGEMKNEEE</sequence>
<gene>
    <name evidence="1" type="ORF">EZS28_050696</name>
</gene>
<dbReference type="PANTHER" id="PTHR16023:SF0">
    <property type="entry name" value="PROTEIN VAC14 HOMOLOG"/>
    <property type="match status" value="1"/>
</dbReference>
<dbReference type="AlphaFoldDB" id="A0A5J4T6A9"/>
<feature type="non-terminal residue" evidence="1">
    <location>
        <position position="218"/>
    </location>
</feature>
<dbReference type="GO" id="GO:0010008">
    <property type="term" value="C:endosome membrane"/>
    <property type="evidence" value="ECO:0007669"/>
    <property type="project" value="TreeGrafter"/>
</dbReference>
<proteinExistence type="predicted"/>
<reference evidence="1 2" key="1">
    <citation type="submission" date="2019-03" db="EMBL/GenBank/DDBJ databases">
        <title>Single cell metagenomics reveals metabolic interactions within the superorganism composed of flagellate Streblomastix strix and complex community of Bacteroidetes bacteria on its surface.</title>
        <authorList>
            <person name="Treitli S.C."/>
            <person name="Kolisko M."/>
            <person name="Husnik F."/>
            <person name="Keeling P."/>
            <person name="Hampl V."/>
        </authorList>
    </citation>
    <scope>NUCLEOTIDE SEQUENCE [LARGE SCALE GENOMIC DNA]</scope>
    <source>
        <strain evidence="1">ST1C</strain>
    </source>
</reference>
<protein>
    <submittedName>
        <fullName evidence="1">Uncharacterized protein</fullName>
    </submittedName>
</protein>
<accession>A0A5J4T6A9</accession>
<evidence type="ECO:0000313" key="1">
    <source>
        <dbReference type="EMBL" id="KAA6353777.1"/>
    </source>
</evidence>
<dbReference type="EMBL" id="SNRW01037457">
    <property type="protein sequence ID" value="KAA6353777.1"/>
    <property type="molecule type" value="Genomic_DNA"/>
</dbReference>
<dbReference type="Proteomes" id="UP000324800">
    <property type="component" value="Unassembled WGS sequence"/>
</dbReference>
<dbReference type="PANTHER" id="PTHR16023">
    <property type="entry name" value="TAX1 BINDING PROTEIN-RELATED"/>
    <property type="match status" value="1"/>
</dbReference>
<dbReference type="GO" id="GO:0070772">
    <property type="term" value="C:PAS complex"/>
    <property type="evidence" value="ECO:0007669"/>
    <property type="project" value="InterPro"/>
</dbReference>
<dbReference type="SUPFAM" id="SSF48371">
    <property type="entry name" value="ARM repeat"/>
    <property type="match status" value="1"/>
</dbReference>
<comment type="caution">
    <text evidence="1">The sequence shown here is derived from an EMBL/GenBank/DDBJ whole genome shotgun (WGS) entry which is preliminary data.</text>
</comment>
<feature type="non-terminal residue" evidence="1">
    <location>
        <position position="1"/>
    </location>
</feature>
<dbReference type="InterPro" id="IPR016024">
    <property type="entry name" value="ARM-type_fold"/>
</dbReference>
<dbReference type="InterPro" id="IPR026825">
    <property type="entry name" value="Vac14"/>
</dbReference>
<dbReference type="GO" id="GO:0006661">
    <property type="term" value="P:phosphatidylinositol biosynthetic process"/>
    <property type="evidence" value="ECO:0007669"/>
    <property type="project" value="InterPro"/>
</dbReference>